<dbReference type="Pfam" id="PF07992">
    <property type="entry name" value="Pyr_redox_2"/>
    <property type="match status" value="1"/>
</dbReference>
<dbReference type="InterPro" id="IPR015323">
    <property type="entry name" value="FlavoCytC_S_DH_flav-bd"/>
</dbReference>
<dbReference type="InterPro" id="IPR006311">
    <property type="entry name" value="TAT_signal"/>
</dbReference>
<keyword evidence="2" id="KW-0732">Signal</keyword>
<accession>A0A7Z0VJR6</accession>
<proteinExistence type="predicted"/>
<dbReference type="Proteomes" id="UP000094769">
    <property type="component" value="Unassembled WGS sequence"/>
</dbReference>
<keyword evidence="3" id="KW-0274">FAD</keyword>
<dbReference type="Gene3D" id="3.90.760.10">
    <property type="entry name" value="Flavocytochrome c sulphide dehydrogenase, flavin-binding domain"/>
    <property type="match status" value="1"/>
</dbReference>
<evidence type="ECO:0000259" key="4">
    <source>
        <dbReference type="Pfam" id="PF07992"/>
    </source>
</evidence>
<dbReference type="InterPro" id="IPR019546">
    <property type="entry name" value="TAT_signal_bac_arc"/>
</dbReference>
<keyword evidence="1" id="KW-0285">Flavoprotein</keyword>
<dbReference type="EC" id="1.8.2.3" evidence="7"/>
<dbReference type="Pfam" id="PF09242">
    <property type="entry name" value="FCSD-flav_bind"/>
    <property type="match status" value="1"/>
</dbReference>
<dbReference type="GO" id="GO:0070225">
    <property type="term" value="F:sulfide dehydrogenase activity"/>
    <property type="evidence" value="ECO:0007669"/>
    <property type="project" value="UniProtKB-EC"/>
</dbReference>
<dbReference type="Gene3D" id="3.50.50.60">
    <property type="entry name" value="FAD/NAD(P)-binding domain"/>
    <property type="match status" value="2"/>
</dbReference>
<feature type="domain" description="Flavocytochrome c sulphide dehydrogenase flavin-binding" evidence="5">
    <location>
        <begin position="363"/>
        <end position="431"/>
    </location>
</feature>
<dbReference type="InterPro" id="IPR049386">
    <property type="entry name" value="FCSD_central"/>
</dbReference>
<sequence length="432" mass="45981">MKITRRGFVKGAGAATAIGMMGTPYIALGASKKVVVVGGGTGGATAAKYLRMADPTIEVTLIEANKNYYTCYLSNEVLGGDRSIDTIKFGYEGLGKHGVNIVHDVVTAIDASAKTVKTAGGKSFPYDRCIVAPGIDFKWETIDGYDAKVAEEIPHAWKAGSQTVTLRKQLEAMKDGGTVVIAPPGNPFRCPPGPYERASQIAHYLKQHKPKSKIIILDPKPKFSKMGLFTQGWKALYGYETDNSMIEWRGSAQGSNDNAVVKVDAGSKSVVTGFDDTIKADVLNVIPNQKAGKIAFAAGLTNDSGWCPINLHTFESTIHKDIHVIGDASIAKGMPKSGYAANSEAKVCAASVAALLNGQEPGTPAYVNTCYSIVGKDWGISVAAVYQLAEDGSKITKVSGGLTPTDATPEMRAREVAYAHSWFTNITNDIFM</sequence>
<feature type="domain" description="Sulfide dehydrogenase [flavocytochrome c] flavoprotein chain central" evidence="6">
    <location>
        <begin position="163"/>
        <end position="287"/>
    </location>
</feature>
<dbReference type="FunFam" id="3.50.50.60:FF:000234">
    <property type="entry name" value="Flavocytochrome C sulfide dehydrogenase"/>
    <property type="match status" value="1"/>
</dbReference>
<evidence type="ECO:0000259" key="5">
    <source>
        <dbReference type="Pfam" id="PF09242"/>
    </source>
</evidence>
<dbReference type="OrthoDB" id="9802771at2"/>
<dbReference type="InterPro" id="IPR037092">
    <property type="entry name" value="FlavoCytC_S_DH_flav-bd_sf"/>
</dbReference>
<reference evidence="7 8" key="1">
    <citation type="submission" date="2016-06" db="EMBL/GenBank/DDBJ databases">
        <title>Genome sequence of endosymbiont of Candidatus Endolucinida thiodiazotropha.</title>
        <authorList>
            <person name="Poehlein A."/>
            <person name="Koenig S."/>
            <person name="Heiden S.E."/>
            <person name="Thuermer A."/>
            <person name="Voget S."/>
            <person name="Daniel R."/>
            <person name="Markert S."/>
            <person name="Gros O."/>
            <person name="Schweder T."/>
        </authorList>
    </citation>
    <scope>NUCLEOTIDE SEQUENCE [LARGE SCALE GENOMIC DNA]</scope>
    <source>
        <strain evidence="7 8">COS</strain>
    </source>
</reference>
<feature type="domain" description="FAD/NAD(P)-binding" evidence="4">
    <location>
        <begin position="32"/>
        <end position="145"/>
    </location>
</feature>
<dbReference type="SUPFAM" id="SSF51905">
    <property type="entry name" value="FAD/NAD(P)-binding domain"/>
    <property type="match status" value="2"/>
</dbReference>
<dbReference type="Pfam" id="PF21706">
    <property type="entry name" value="FCSD_central"/>
    <property type="match status" value="1"/>
</dbReference>
<dbReference type="InterPro" id="IPR016156">
    <property type="entry name" value="FAD/NAD-linked_Rdtase_dimer_sf"/>
</dbReference>
<protein>
    <submittedName>
        <fullName evidence="7">Sulfide dehydrogenase [flavocytochrome c] flavoprotein chain</fullName>
        <ecNumber evidence="7">1.8.2.3</ecNumber>
    </submittedName>
</protein>
<evidence type="ECO:0000313" key="8">
    <source>
        <dbReference type="Proteomes" id="UP000094769"/>
    </source>
</evidence>
<organism evidence="7 8">
    <name type="scientific">Candidatus Thiodiazotropha endolucinida</name>
    <dbReference type="NCBI Taxonomy" id="1655433"/>
    <lineage>
        <taxon>Bacteria</taxon>
        <taxon>Pseudomonadati</taxon>
        <taxon>Pseudomonadota</taxon>
        <taxon>Gammaproteobacteria</taxon>
        <taxon>Chromatiales</taxon>
        <taxon>Sedimenticolaceae</taxon>
        <taxon>Candidatus Thiodiazotropha</taxon>
    </lineage>
</organism>
<dbReference type="PANTHER" id="PTHR43755">
    <property type="match status" value="1"/>
</dbReference>
<dbReference type="EMBL" id="MARB01000018">
    <property type="protein sequence ID" value="ODJ86735.1"/>
    <property type="molecule type" value="Genomic_DNA"/>
</dbReference>
<keyword evidence="8" id="KW-1185">Reference proteome</keyword>
<comment type="caution">
    <text evidence="7">The sequence shown here is derived from an EMBL/GenBank/DDBJ whole genome shotgun (WGS) entry which is preliminary data.</text>
</comment>
<dbReference type="RefSeq" id="WP_069126720.1">
    <property type="nucleotide sequence ID" value="NZ_MARB01000018.1"/>
</dbReference>
<dbReference type="InterPro" id="IPR052541">
    <property type="entry name" value="SQRD"/>
</dbReference>
<evidence type="ECO:0000313" key="7">
    <source>
        <dbReference type="EMBL" id="ODJ86735.1"/>
    </source>
</evidence>
<dbReference type="PANTHER" id="PTHR43755:SF1">
    <property type="entry name" value="FAD-DEPENDENT PYRIDINE NUCLEOTIDE-DISULPHIDE OXIDOREDUCTASE"/>
    <property type="match status" value="1"/>
</dbReference>
<dbReference type="AlphaFoldDB" id="A0A7Z0VJR6"/>
<evidence type="ECO:0000256" key="3">
    <source>
        <dbReference type="ARBA" id="ARBA00022827"/>
    </source>
</evidence>
<dbReference type="NCBIfam" id="TIGR01409">
    <property type="entry name" value="TAT_signal_seq"/>
    <property type="match status" value="1"/>
</dbReference>
<dbReference type="InterPro" id="IPR023753">
    <property type="entry name" value="FAD/NAD-binding_dom"/>
</dbReference>
<keyword evidence="7" id="KW-0560">Oxidoreductase</keyword>
<gene>
    <name evidence="7" type="primary">fccB_3</name>
    <name evidence="7" type="ORF">CODIS_30540</name>
</gene>
<dbReference type="GO" id="GO:0050660">
    <property type="term" value="F:flavin adenine dinucleotide binding"/>
    <property type="evidence" value="ECO:0007669"/>
    <property type="project" value="InterPro"/>
</dbReference>
<name>A0A7Z0VJR6_9GAMM</name>
<dbReference type="PROSITE" id="PS51318">
    <property type="entry name" value="TAT"/>
    <property type="match status" value="1"/>
</dbReference>
<dbReference type="InterPro" id="IPR036188">
    <property type="entry name" value="FAD/NAD-bd_sf"/>
</dbReference>
<evidence type="ECO:0000256" key="2">
    <source>
        <dbReference type="ARBA" id="ARBA00022729"/>
    </source>
</evidence>
<evidence type="ECO:0000256" key="1">
    <source>
        <dbReference type="ARBA" id="ARBA00022630"/>
    </source>
</evidence>
<evidence type="ECO:0000259" key="6">
    <source>
        <dbReference type="Pfam" id="PF21706"/>
    </source>
</evidence>
<dbReference type="SUPFAM" id="SSF55424">
    <property type="entry name" value="FAD/NAD-linked reductases, dimerisation (C-terminal) domain"/>
    <property type="match status" value="1"/>
</dbReference>